<gene>
    <name evidence="1" type="ORF">AAE3_LOCUS7071</name>
</gene>
<proteinExistence type="predicted"/>
<evidence type="ECO:0000313" key="1">
    <source>
        <dbReference type="EMBL" id="CAA7264950.1"/>
    </source>
</evidence>
<protein>
    <submittedName>
        <fullName evidence="1">Uncharacterized protein</fullName>
    </submittedName>
</protein>
<dbReference type="AlphaFoldDB" id="A0A8S0WCH0"/>
<sequence>MQFKACGKILSFFRIRQILAIAGPSSAHLSPQASRKPVYLISLASIQRRRNLVHLQSPTLLAVLENYGDGKPLADVWVAIMPSAHPHRRFSELASSAERIMP</sequence>
<accession>A0A8S0WCH0</accession>
<dbReference type="Proteomes" id="UP000467700">
    <property type="component" value="Unassembled WGS sequence"/>
</dbReference>
<name>A0A8S0WCH0_CYCAE</name>
<organism evidence="1 2">
    <name type="scientific">Cyclocybe aegerita</name>
    <name type="common">Black poplar mushroom</name>
    <name type="synonym">Agrocybe aegerita</name>
    <dbReference type="NCBI Taxonomy" id="1973307"/>
    <lineage>
        <taxon>Eukaryota</taxon>
        <taxon>Fungi</taxon>
        <taxon>Dikarya</taxon>
        <taxon>Basidiomycota</taxon>
        <taxon>Agaricomycotina</taxon>
        <taxon>Agaricomycetes</taxon>
        <taxon>Agaricomycetidae</taxon>
        <taxon>Agaricales</taxon>
        <taxon>Agaricineae</taxon>
        <taxon>Bolbitiaceae</taxon>
        <taxon>Cyclocybe</taxon>
    </lineage>
</organism>
<reference evidence="1 2" key="1">
    <citation type="submission" date="2020-01" db="EMBL/GenBank/DDBJ databases">
        <authorList>
            <person name="Gupta K D."/>
        </authorList>
    </citation>
    <scope>NUCLEOTIDE SEQUENCE [LARGE SCALE GENOMIC DNA]</scope>
</reference>
<comment type="caution">
    <text evidence="1">The sequence shown here is derived from an EMBL/GenBank/DDBJ whole genome shotgun (WGS) entry which is preliminary data.</text>
</comment>
<evidence type="ECO:0000313" key="2">
    <source>
        <dbReference type="Proteomes" id="UP000467700"/>
    </source>
</evidence>
<keyword evidence="2" id="KW-1185">Reference proteome</keyword>
<dbReference type="EMBL" id="CACVBS010000046">
    <property type="protein sequence ID" value="CAA7264950.1"/>
    <property type="molecule type" value="Genomic_DNA"/>
</dbReference>